<sequence>MEMRADPANRKMLARANLEEVHRQQTFDRRLKRLKKTDSYKTWPVELGVSSRTILIVWGFLVMVGFAVVFLALVDQTPEAHYGHFQHWTDTYATEIACRPENGTFDFSAGQDPTWPRVLFSSEFLDANGCQDPCPISPAFQGAAMFREPQELAASNKGAWSIIFWSHGESMSKTKWAFINAWVVNVLWVIVYVLLQGIWAAFLGRSQPGEARLRVYGYLLNLRLCGCRQGQSPGRVRRWLAQLTAFIMYLWSIFATILAVPFLVVNVVLVEIFLHELPQSESPIHVGAWSPYTSTALALIAVFIGTPAVKSRASEMLRVMKTGLCYVGRFIVTRGRSSRTTPNLHLHVYALQIVRHIFCINLADIIFESKNIVLDALHKEWEDTIAYVWDPDEELTKFLEHKNGDNDAENEVEEEQLQNLLEPTPPEFITHHAVTM</sequence>
<feature type="transmembrane region" description="Helical" evidence="1">
    <location>
        <begin position="54"/>
        <end position="74"/>
    </location>
</feature>
<gene>
    <name evidence="2" type="ORF">AK830_g1182</name>
</gene>
<evidence type="ECO:0000313" key="3">
    <source>
        <dbReference type="Proteomes" id="UP000050424"/>
    </source>
</evidence>
<dbReference type="Proteomes" id="UP000050424">
    <property type="component" value="Unassembled WGS sequence"/>
</dbReference>
<keyword evidence="1" id="KW-1133">Transmembrane helix</keyword>
<accession>A0A0P7BV66</accession>
<feature type="transmembrane region" description="Helical" evidence="1">
    <location>
        <begin position="289"/>
        <end position="309"/>
    </location>
</feature>
<evidence type="ECO:0000313" key="2">
    <source>
        <dbReference type="EMBL" id="KPM45323.1"/>
    </source>
</evidence>
<dbReference type="AlphaFoldDB" id="A0A0P7BV66"/>
<dbReference type="OrthoDB" id="3021074at2759"/>
<reference evidence="2 3" key="1">
    <citation type="submission" date="2015-09" db="EMBL/GenBank/DDBJ databases">
        <title>Draft genome of a European isolate of the apple canker pathogen Neonectria ditissima.</title>
        <authorList>
            <person name="Gomez-Cortecero A."/>
            <person name="Harrison R.J."/>
            <person name="Armitage A.D."/>
        </authorList>
    </citation>
    <scope>NUCLEOTIDE SEQUENCE [LARGE SCALE GENOMIC DNA]</scope>
    <source>
        <strain evidence="2 3">R09/05</strain>
    </source>
</reference>
<comment type="caution">
    <text evidence="2">The sequence shown here is derived from an EMBL/GenBank/DDBJ whole genome shotgun (WGS) entry which is preliminary data.</text>
</comment>
<feature type="transmembrane region" description="Helical" evidence="1">
    <location>
        <begin position="179"/>
        <end position="204"/>
    </location>
</feature>
<name>A0A0P7BV66_9HYPO</name>
<keyword evidence="3" id="KW-1185">Reference proteome</keyword>
<keyword evidence="1" id="KW-0472">Membrane</keyword>
<dbReference type="EMBL" id="LKCW01000008">
    <property type="protein sequence ID" value="KPM45323.1"/>
    <property type="molecule type" value="Genomic_DNA"/>
</dbReference>
<evidence type="ECO:0000256" key="1">
    <source>
        <dbReference type="SAM" id="Phobius"/>
    </source>
</evidence>
<proteinExistence type="predicted"/>
<organism evidence="2 3">
    <name type="scientific">Neonectria ditissima</name>
    <dbReference type="NCBI Taxonomy" id="78410"/>
    <lineage>
        <taxon>Eukaryota</taxon>
        <taxon>Fungi</taxon>
        <taxon>Dikarya</taxon>
        <taxon>Ascomycota</taxon>
        <taxon>Pezizomycotina</taxon>
        <taxon>Sordariomycetes</taxon>
        <taxon>Hypocreomycetidae</taxon>
        <taxon>Hypocreales</taxon>
        <taxon>Nectriaceae</taxon>
        <taxon>Neonectria</taxon>
    </lineage>
</organism>
<feature type="transmembrane region" description="Helical" evidence="1">
    <location>
        <begin position="246"/>
        <end position="269"/>
    </location>
</feature>
<keyword evidence="1" id="KW-0812">Transmembrane</keyword>
<protein>
    <submittedName>
        <fullName evidence="2">Uncharacterized protein</fullName>
    </submittedName>
</protein>